<evidence type="ECO:0000256" key="6">
    <source>
        <dbReference type="ARBA" id="ARBA00023136"/>
    </source>
</evidence>
<dbReference type="PANTHER" id="PTHR32285:SF22">
    <property type="entry name" value="PROTEIN TRICHOME BIREFRINGENCE"/>
    <property type="match status" value="1"/>
</dbReference>
<feature type="compositionally biased region" description="Polar residues" evidence="7">
    <location>
        <begin position="237"/>
        <end position="266"/>
    </location>
</feature>
<feature type="compositionally biased region" description="Low complexity" evidence="7">
    <location>
        <begin position="185"/>
        <end position="211"/>
    </location>
</feature>
<reference evidence="11" key="1">
    <citation type="journal article" date="2022" name="Plant J.">
        <title>Strategies of tolerance reflected in two North American maple genomes.</title>
        <authorList>
            <person name="McEvoy S.L."/>
            <person name="Sezen U.U."/>
            <person name="Trouern-Trend A."/>
            <person name="McMahon S.M."/>
            <person name="Schaberg P.G."/>
            <person name="Yang J."/>
            <person name="Wegrzyn J.L."/>
            <person name="Swenson N.G."/>
        </authorList>
    </citation>
    <scope>NUCLEOTIDE SEQUENCE</scope>
    <source>
        <strain evidence="11">91603</strain>
    </source>
</reference>
<sequence>MADATKHNSINGGALITDLKGLFTVFRTRRSIAFAYGFMFAFVAFTVFLAFNPSSSNSSSPWFTSIFTTTSTPSSSSSSSSSSKSTDSSGSHFSSVFSYFFPTSPSSLPPQIDATRSNNGFSQPPQINPQPPSKNNHTQNIDYSDKAKVLHSNNTTIFKQESSSVNKTTTQSTQSHDKAQTLKANQTSTTSKPPSNTSVPTNQSTNSNNTTIFKQESSSVNKTTTQSTQSHDKAQTLKANQTSTTSKQPPNTPEPTNQITNSSSLVKENGGKALKNGAEKGLKSNYTSSLSKKQSNESNSGVPVKQGMENMMETLMNCDLFNGEWIHDDSYPLYKPGSCSFIDEQFNCVHNGRPDTDYQKMKWKPKGCNLPRLDGVHMSELLRGKRLVFVGDSLNRNMWESLVCILKNSAKDPSNVFEAHGRHHFRGEASYSFIFKDYNFSVEFFVSPFLVQEWEMPEKDGSKKETLRLDLVGRSSDQYKGADIIIFNTGHWWTHDKTSKGKDYYQEGSHVYGELNVLEAFRKALTTWARWVDASVNPKKSMVFFRGYSASHFSGGQWNSGGACDSEIEPIKNETYLRAYPPKMKVLESVLKGMKNHVTYLNITRLTDYRKDGHPSLYRKHNLSKEEKKLTLKYQDCSHWCLPGVPDAWNELFYAELLIKENKMRQHQNQKRFR</sequence>
<feature type="region of interest" description="Disordered" evidence="7">
    <location>
        <begin position="108"/>
        <end position="140"/>
    </location>
</feature>
<protein>
    <recommendedName>
        <fullName evidence="13">Trichome birefringence-like N-terminal domain-containing protein</fullName>
    </recommendedName>
</protein>
<dbReference type="Pfam" id="PF14416">
    <property type="entry name" value="PMR5N"/>
    <property type="match status" value="1"/>
</dbReference>
<dbReference type="GO" id="GO:0005794">
    <property type="term" value="C:Golgi apparatus"/>
    <property type="evidence" value="ECO:0007669"/>
    <property type="project" value="TreeGrafter"/>
</dbReference>
<evidence type="ECO:0000256" key="1">
    <source>
        <dbReference type="ARBA" id="ARBA00004167"/>
    </source>
</evidence>
<feature type="compositionally biased region" description="Polar residues" evidence="7">
    <location>
        <begin position="212"/>
        <end position="229"/>
    </location>
</feature>
<organism evidence="11 12">
    <name type="scientific">Acer negundo</name>
    <name type="common">Box elder</name>
    <dbReference type="NCBI Taxonomy" id="4023"/>
    <lineage>
        <taxon>Eukaryota</taxon>
        <taxon>Viridiplantae</taxon>
        <taxon>Streptophyta</taxon>
        <taxon>Embryophyta</taxon>
        <taxon>Tracheophyta</taxon>
        <taxon>Spermatophyta</taxon>
        <taxon>Magnoliopsida</taxon>
        <taxon>eudicotyledons</taxon>
        <taxon>Gunneridae</taxon>
        <taxon>Pentapetalae</taxon>
        <taxon>rosids</taxon>
        <taxon>malvids</taxon>
        <taxon>Sapindales</taxon>
        <taxon>Sapindaceae</taxon>
        <taxon>Hippocastanoideae</taxon>
        <taxon>Acereae</taxon>
        <taxon>Acer</taxon>
    </lineage>
</organism>
<keyword evidence="4" id="KW-0735">Signal-anchor</keyword>
<feature type="compositionally biased region" description="Polar residues" evidence="7">
    <location>
        <begin position="156"/>
        <end position="174"/>
    </location>
</feature>
<dbReference type="InterPro" id="IPR026057">
    <property type="entry name" value="TBL_C"/>
</dbReference>
<dbReference type="GO" id="GO:0016020">
    <property type="term" value="C:membrane"/>
    <property type="evidence" value="ECO:0007669"/>
    <property type="project" value="UniProtKB-SubCell"/>
</dbReference>
<feature type="compositionally biased region" description="Polar residues" evidence="7">
    <location>
        <begin position="284"/>
        <end position="301"/>
    </location>
</feature>
<evidence type="ECO:0008006" key="13">
    <source>
        <dbReference type="Google" id="ProtNLM"/>
    </source>
</evidence>
<dbReference type="AlphaFoldDB" id="A0AAD5I611"/>
<dbReference type="Pfam" id="PF13839">
    <property type="entry name" value="PC-Esterase"/>
    <property type="match status" value="1"/>
</dbReference>
<feature type="domain" description="Trichome birefringence-like C-terminal" evidence="9">
    <location>
        <begin position="370"/>
        <end position="655"/>
    </location>
</feature>
<evidence type="ECO:0000256" key="7">
    <source>
        <dbReference type="SAM" id="MobiDB-lite"/>
    </source>
</evidence>
<evidence type="ECO:0000256" key="8">
    <source>
        <dbReference type="SAM" id="Phobius"/>
    </source>
</evidence>
<proteinExistence type="inferred from homology"/>
<comment type="subcellular location">
    <subcellularLocation>
        <location evidence="1">Membrane</location>
        <topology evidence="1">Single-pass membrane protein</topology>
    </subcellularLocation>
</comment>
<evidence type="ECO:0000256" key="3">
    <source>
        <dbReference type="ARBA" id="ARBA00022692"/>
    </source>
</evidence>
<evidence type="ECO:0000313" key="11">
    <source>
        <dbReference type="EMBL" id="KAI9153339.1"/>
    </source>
</evidence>
<gene>
    <name evidence="11" type="ORF">LWI28_009791</name>
</gene>
<dbReference type="EMBL" id="JAJSOW010000108">
    <property type="protein sequence ID" value="KAI9153339.1"/>
    <property type="molecule type" value="Genomic_DNA"/>
</dbReference>
<evidence type="ECO:0000256" key="2">
    <source>
        <dbReference type="ARBA" id="ARBA00007727"/>
    </source>
</evidence>
<dbReference type="PANTHER" id="PTHR32285">
    <property type="entry name" value="PROTEIN TRICHOME BIREFRINGENCE-LIKE 9-RELATED"/>
    <property type="match status" value="1"/>
</dbReference>
<dbReference type="InterPro" id="IPR025846">
    <property type="entry name" value="TBL_N"/>
</dbReference>
<keyword evidence="12" id="KW-1185">Reference proteome</keyword>
<keyword evidence="5 8" id="KW-1133">Transmembrane helix</keyword>
<feature type="transmembrane region" description="Helical" evidence="8">
    <location>
        <begin position="32"/>
        <end position="51"/>
    </location>
</feature>
<evidence type="ECO:0000256" key="4">
    <source>
        <dbReference type="ARBA" id="ARBA00022968"/>
    </source>
</evidence>
<dbReference type="InterPro" id="IPR029962">
    <property type="entry name" value="TBL"/>
</dbReference>
<feature type="domain" description="Trichome birefringence-like N-terminal" evidence="10">
    <location>
        <begin position="317"/>
        <end position="369"/>
    </location>
</feature>
<keyword evidence="3 8" id="KW-0812">Transmembrane</keyword>
<evidence type="ECO:0000259" key="9">
    <source>
        <dbReference type="Pfam" id="PF13839"/>
    </source>
</evidence>
<keyword evidence="6 8" id="KW-0472">Membrane</keyword>
<name>A0AAD5I611_ACENE</name>
<comment type="caution">
    <text evidence="11">The sequence shown here is derived from an EMBL/GenBank/DDBJ whole genome shotgun (WGS) entry which is preliminary data.</text>
</comment>
<comment type="similarity">
    <text evidence="2">Belongs to the PC-esterase family. TBL subfamily.</text>
</comment>
<dbReference type="GO" id="GO:0016413">
    <property type="term" value="F:O-acetyltransferase activity"/>
    <property type="evidence" value="ECO:0007669"/>
    <property type="project" value="InterPro"/>
</dbReference>
<evidence type="ECO:0000259" key="10">
    <source>
        <dbReference type="Pfam" id="PF14416"/>
    </source>
</evidence>
<evidence type="ECO:0000313" key="12">
    <source>
        <dbReference type="Proteomes" id="UP001064489"/>
    </source>
</evidence>
<accession>A0AAD5I611</accession>
<feature type="region of interest" description="Disordered" evidence="7">
    <location>
        <begin position="156"/>
        <end position="304"/>
    </location>
</feature>
<reference evidence="11" key="2">
    <citation type="submission" date="2023-02" db="EMBL/GenBank/DDBJ databases">
        <authorList>
            <person name="Swenson N.G."/>
            <person name="Wegrzyn J.L."/>
            <person name="Mcevoy S.L."/>
        </authorList>
    </citation>
    <scope>NUCLEOTIDE SEQUENCE</scope>
    <source>
        <strain evidence="11">91603</strain>
        <tissue evidence="11">Leaf</tissue>
    </source>
</reference>
<dbReference type="Proteomes" id="UP001064489">
    <property type="component" value="Chromosome 11"/>
</dbReference>
<evidence type="ECO:0000256" key="5">
    <source>
        <dbReference type="ARBA" id="ARBA00022989"/>
    </source>
</evidence>